<dbReference type="EMBL" id="MTEJ01000007">
    <property type="protein sequence ID" value="OQX16145.1"/>
    <property type="molecule type" value="Genomic_DNA"/>
</dbReference>
<protein>
    <recommendedName>
        <fullName evidence="4">Holin</fullName>
    </recommendedName>
</protein>
<gene>
    <name evidence="2" type="ORF">BWK73_04590</name>
</gene>
<sequence length="79" mass="8670">MTSVLQAATGGSYASGIIAFIGGLALSDWLAIFGALMVLVTYFTNLWFRFDDRRQRHKLYALRAKVIAATLDDNGDESP</sequence>
<keyword evidence="1" id="KW-1133">Transmembrane helix</keyword>
<comment type="caution">
    <text evidence="2">The sequence shown here is derived from an EMBL/GenBank/DDBJ whole genome shotgun (WGS) entry which is preliminary data.</text>
</comment>
<reference evidence="2 3" key="1">
    <citation type="submission" date="2017-01" db="EMBL/GenBank/DDBJ databases">
        <title>Novel large sulfur bacteria in the metagenomes of groundwater-fed chemosynthetic microbial mats in the Lake Huron basin.</title>
        <authorList>
            <person name="Sharrar A.M."/>
            <person name="Flood B.E."/>
            <person name="Bailey J.V."/>
            <person name="Jones D.S."/>
            <person name="Biddanda B."/>
            <person name="Ruberg S.A."/>
            <person name="Marcus D.N."/>
            <person name="Dick G.J."/>
        </authorList>
    </citation>
    <scope>NUCLEOTIDE SEQUENCE [LARGE SCALE GENOMIC DNA]</scope>
    <source>
        <strain evidence="2">A8</strain>
    </source>
</reference>
<keyword evidence="1" id="KW-0812">Transmembrane</keyword>
<evidence type="ECO:0000256" key="1">
    <source>
        <dbReference type="SAM" id="Phobius"/>
    </source>
</evidence>
<name>A0A1Y1QXS2_9GAMM</name>
<keyword evidence="1" id="KW-0472">Membrane</keyword>
<evidence type="ECO:0008006" key="4">
    <source>
        <dbReference type="Google" id="ProtNLM"/>
    </source>
</evidence>
<feature type="transmembrane region" description="Helical" evidence="1">
    <location>
        <begin position="29"/>
        <end position="48"/>
    </location>
</feature>
<dbReference type="Proteomes" id="UP000192491">
    <property type="component" value="Unassembled WGS sequence"/>
</dbReference>
<evidence type="ECO:0000313" key="3">
    <source>
        <dbReference type="Proteomes" id="UP000192491"/>
    </source>
</evidence>
<proteinExistence type="predicted"/>
<organism evidence="2 3">
    <name type="scientific">Thiothrix lacustris</name>
    <dbReference type="NCBI Taxonomy" id="525917"/>
    <lineage>
        <taxon>Bacteria</taxon>
        <taxon>Pseudomonadati</taxon>
        <taxon>Pseudomonadota</taxon>
        <taxon>Gammaproteobacteria</taxon>
        <taxon>Thiotrichales</taxon>
        <taxon>Thiotrichaceae</taxon>
        <taxon>Thiothrix</taxon>
    </lineage>
</organism>
<evidence type="ECO:0000313" key="2">
    <source>
        <dbReference type="EMBL" id="OQX16145.1"/>
    </source>
</evidence>
<accession>A0A1Y1QXS2</accession>
<dbReference type="AlphaFoldDB" id="A0A1Y1QXS2"/>